<dbReference type="InParanoid" id="D8T5X6"/>
<dbReference type="InterPro" id="IPR013598">
    <property type="entry name" value="Exportin-1/Importin-b-like"/>
</dbReference>
<dbReference type="STRING" id="88036.D8T5X6"/>
<dbReference type="InterPro" id="IPR001494">
    <property type="entry name" value="Importin-beta_N"/>
</dbReference>
<evidence type="ECO:0000256" key="3">
    <source>
        <dbReference type="ARBA" id="ARBA00022448"/>
    </source>
</evidence>
<dbReference type="Pfam" id="PF08389">
    <property type="entry name" value="Xpo1"/>
    <property type="match status" value="1"/>
</dbReference>
<comment type="subcellular location">
    <subcellularLocation>
        <location evidence="1">Nucleus</location>
    </subcellularLocation>
</comment>
<keyword evidence="3" id="KW-0813">Transport</keyword>
<dbReference type="Pfam" id="PF03810">
    <property type="entry name" value="IBN_N"/>
    <property type="match status" value="1"/>
</dbReference>
<dbReference type="eggNOG" id="KOG1993">
    <property type="taxonomic scope" value="Eukaryota"/>
</dbReference>
<evidence type="ECO:0000256" key="4">
    <source>
        <dbReference type="ARBA" id="ARBA00023242"/>
    </source>
</evidence>
<dbReference type="SUPFAM" id="SSF48371">
    <property type="entry name" value="ARM repeat"/>
    <property type="match status" value="1"/>
</dbReference>
<accession>D8T5X6</accession>
<dbReference type="OMA" id="SFHYVFH"/>
<evidence type="ECO:0000313" key="7">
    <source>
        <dbReference type="Proteomes" id="UP000001514"/>
    </source>
</evidence>
<dbReference type="SMART" id="SM00913">
    <property type="entry name" value="IBN_N"/>
    <property type="match status" value="1"/>
</dbReference>
<sequence>MAADLNAVYTLLQKALSPEDSMRKSAEANLTALESLPGFCSCLLEIIATRDLDDQSDARWLASVYFKNSINRYWRHRRDAPGIPYAEKPYLRTKLLGLIREENQKASIFCLHSLVDAQVAVQLAVLIAKIARIDYPREWQDLFPNLLQNLQSSDVLTTLRVYMVLYQILKELSTMRLAAHQQNFHTITSQLFDFTWQHWCADTQAIVNEFSAFLSSSDRFVSSTQTLPMILERWLLCVKVLGRMLVFGFPSDLNSVQVWLFLQKALLKLMKVLVTVQNHHPFSFSSELVLPPVLNFACDQITEQKWDTDLFEPFLMRCMHCVQQVLQCKAYRPSKTGRVLGEISLTRDETKAKLARQAEQLLSSLLDKKRVLLLCETLLRRYLVYTSKDLEDWAQDPEAFHHEQSLVQYHDKLRPCAEALYIGLFENHREVLTLYVVEVLQQVSQDCPPPEPDAIVQLSPALLTKEAVYAGIGLAYYDLHDYIDFKLWYEGALVKELRNLHPNNRLLRRRIAWLVGQWVSKIDKDLRRPIYVSLLRLLGDGDLAVQLAACHSLQTLIDDVHFYEEEFVEFVSPCLELLFVFMKNAQELDSKLQVFSLVTLIIERLGEKVVPCTEKIMIFLPQVWQSSEGQSLLKIQVVLALQRLVAALGSQSPCCYTLLVPILQHVTDVNQPDELNILEDGLQLWSTTLRHAPVMISELLVFFPHLVSALERSIDHLEVSMGIVESYVLLGGAEFLSRHGAGVASIFKMVIGHVKEKGTIRALSVLDTLIQCFPVDAPPLLEETLQSLFVIVINGRDESDAVRAMAGAILARVLVQNSNFFAHLSEQPSLSLKLQQSGVSLSASPVVLFFDSWLEKVDSLTTASKRKVCGLALCIWLTSREPLILDRLEQILGVCTSILEDEKSGVATGRSGYLCVRCFVHSPPSPSYSGDYNWQNTEDGSESFRKQQIINSDPVNNLSLAPLLKEQLRTCASLHGEAAFNVALSRLHPRLITQLQQL</sequence>
<dbReference type="PANTHER" id="PTHR10997:SF7">
    <property type="entry name" value="IMPORTIN-11"/>
    <property type="match status" value="1"/>
</dbReference>
<dbReference type="InterPro" id="IPR016024">
    <property type="entry name" value="ARM-type_fold"/>
</dbReference>
<dbReference type="Gene3D" id="1.25.10.10">
    <property type="entry name" value="Leucine-rich Repeat Variant"/>
    <property type="match status" value="1"/>
</dbReference>
<dbReference type="PROSITE" id="PS50166">
    <property type="entry name" value="IMPORTIN_B_NT"/>
    <property type="match status" value="1"/>
</dbReference>
<evidence type="ECO:0000313" key="6">
    <source>
        <dbReference type="EMBL" id="EFJ07980.1"/>
    </source>
</evidence>
<protein>
    <recommendedName>
        <fullName evidence="5">Importin N-terminal domain-containing protein</fullName>
    </recommendedName>
</protein>
<dbReference type="KEGG" id="smo:SELMODRAFT_185753"/>
<dbReference type="InterPro" id="IPR011989">
    <property type="entry name" value="ARM-like"/>
</dbReference>
<dbReference type="GO" id="GO:0031267">
    <property type="term" value="F:small GTPase binding"/>
    <property type="evidence" value="ECO:0007669"/>
    <property type="project" value="InterPro"/>
</dbReference>
<dbReference type="InterPro" id="IPR058669">
    <property type="entry name" value="TPR_IPO7/11-like"/>
</dbReference>
<dbReference type="GO" id="GO:0005635">
    <property type="term" value="C:nuclear envelope"/>
    <property type="evidence" value="ECO:0000318"/>
    <property type="project" value="GO_Central"/>
</dbReference>
<dbReference type="FunCoup" id="D8T5X6">
    <property type="interactions" value="4487"/>
</dbReference>
<dbReference type="Proteomes" id="UP000001514">
    <property type="component" value="Unassembled WGS sequence"/>
</dbReference>
<dbReference type="Gramene" id="EFJ07980">
    <property type="protein sequence ID" value="EFJ07980"/>
    <property type="gene ID" value="SELMODRAFT_185753"/>
</dbReference>
<dbReference type="PANTHER" id="PTHR10997">
    <property type="entry name" value="IMPORTIN-7, 8, 11"/>
    <property type="match status" value="1"/>
</dbReference>
<feature type="domain" description="Importin N-terminal" evidence="5">
    <location>
        <begin position="26"/>
        <end position="101"/>
    </location>
</feature>
<proteinExistence type="inferred from homology"/>
<dbReference type="Pfam" id="PF25758">
    <property type="entry name" value="TPR_IPO11"/>
    <property type="match status" value="1"/>
</dbReference>
<gene>
    <name evidence="6" type="ORF">SELMODRAFT_185753</name>
</gene>
<dbReference type="AlphaFoldDB" id="D8T5X6"/>
<organism evidence="7">
    <name type="scientific">Selaginella moellendorffii</name>
    <name type="common">Spikemoss</name>
    <dbReference type="NCBI Taxonomy" id="88036"/>
    <lineage>
        <taxon>Eukaryota</taxon>
        <taxon>Viridiplantae</taxon>
        <taxon>Streptophyta</taxon>
        <taxon>Embryophyta</taxon>
        <taxon>Tracheophyta</taxon>
        <taxon>Lycopodiopsida</taxon>
        <taxon>Selaginellales</taxon>
        <taxon>Selaginellaceae</taxon>
        <taxon>Selaginella</taxon>
    </lineage>
</organism>
<evidence type="ECO:0000256" key="1">
    <source>
        <dbReference type="ARBA" id="ARBA00004123"/>
    </source>
</evidence>
<evidence type="ECO:0000259" key="5">
    <source>
        <dbReference type="PROSITE" id="PS50166"/>
    </source>
</evidence>
<keyword evidence="7" id="KW-1185">Reference proteome</keyword>
<dbReference type="EMBL" id="GL377678">
    <property type="protein sequence ID" value="EFJ07980.1"/>
    <property type="molecule type" value="Genomic_DNA"/>
</dbReference>
<comment type="similarity">
    <text evidence="2">Belongs to the importin beta family.</text>
</comment>
<reference evidence="6 7" key="1">
    <citation type="journal article" date="2011" name="Science">
        <title>The Selaginella genome identifies genetic changes associated with the evolution of vascular plants.</title>
        <authorList>
            <person name="Banks J.A."/>
            <person name="Nishiyama T."/>
            <person name="Hasebe M."/>
            <person name="Bowman J.L."/>
            <person name="Gribskov M."/>
            <person name="dePamphilis C."/>
            <person name="Albert V.A."/>
            <person name="Aono N."/>
            <person name="Aoyama T."/>
            <person name="Ambrose B.A."/>
            <person name="Ashton N.W."/>
            <person name="Axtell M.J."/>
            <person name="Barker E."/>
            <person name="Barker M.S."/>
            <person name="Bennetzen J.L."/>
            <person name="Bonawitz N.D."/>
            <person name="Chapple C."/>
            <person name="Cheng C."/>
            <person name="Correa L.G."/>
            <person name="Dacre M."/>
            <person name="DeBarry J."/>
            <person name="Dreyer I."/>
            <person name="Elias M."/>
            <person name="Engstrom E.M."/>
            <person name="Estelle M."/>
            <person name="Feng L."/>
            <person name="Finet C."/>
            <person name="Floyd S.K."/>
            <person name="Frommer W.B."/>
            <person name="Fujita T."/>
            <person name="Gramzow L."/>
            <person name="Gutensohn M."/>
            <person name="Harholt J."/>
            <person name="Hattori M."/>
            <person name="Heyl A."/>
            <person name="Hirai T."/>
            <person name="Hiwatashi Y."/>
            <person name="Ishikawa M."/>
            <person name="Iwata M."/>
            <person name="Karol K.G."/>
            <person name="Koehler B."/>
            <person name="Kolukisaoglu U."/>
            <person name="Kubo M."/>
            <person name="Kurata T."/>
            <person name="Lalonde S."/>
            <person name="Li K."/>
            <person name="Li Y."/>
            <person name="Litt A."/>
            <person name="Lyons E."/>
            <person name="Manning G."/>
            <person name="Maruyama T."/>
            <person name="Michael T.P."/>
            <person name="Mikami K."/>
            <person name="Miyazaki S."/>
            <person name="Morinaga S."/>
            <person name="Murata T."/>
            <person name="Mueller-Roeber B."/>
            <person name="Nelson D.R."/>
            <person name="Obara M."/>
            <person name="Oguri Y."/>
            <person name="Olmstead R.G."/>
            <person name="Onodera N."/>
            <person name="Petersen B.L."/>
            <person name="Pils B."/>
            <person name="Prigge M."/>
            <person name="Rensing S.A."/>
            <person name="Riano-Pachon D.M."/>
            <person name="Roberts A.W."/>
            <person name="Sato Y."/>
            <person name="Scheller H.V."/>
            <person name="Schulz B."/>
            <person name="Schulz C."/>
            <person name="Shakirov E.V."/>
            <person name="Shibagaki N."/>
            <person name="Shinohara N."/>
            <person name="Shippen D.E."/>
            <person name="Soerensen I."/>
            <person name="Sotooka R."/>
            <person name="Sugimoto N."/>
            <person name="Sugita M."/>
            <person name="Sumikawa N."/>
            <person name="Tanurdzic M."/>
            <person name="Theissen G."/>
            <person name="Ulvskov P."/>
            <person name="Wakazuki S."/>
            <person name="Weng J.K."/>
            <person name="Willats W.W."/>
            <person name="Wipf D."/>
            <person name="Wolf P.G."/>
            <person name="Yang L."/>
            <person name="Zimmer A.D."/>
            <person name="Zhu Q."/>
            <person name="Mitros T."/>
            <person name="Hellsten U."/>
            <person name="Loque D."/>
            <person name="Otillar R."/>
            <person name="Salamov A."/>
            <person name="Schmutz J."/>
            <person name="Shapiro H."/>
            <person name="Lindquist E."/>
            <person name="Lucas S."/>
            <person name="Rokhsar D."/>
            <person name="Grigoriev I.V."/>
        </authorList>
    </citation>
    <scope>NUCLEOTIDE SEQUENCE [LARGE SCALE GENOMIC DNA]</scope>
</reference>
<dbReference type="HOGENOM" id="CLU_003886_0_0_1"/>
<keyword evidence="4" id="KW-0539">Nucleus</keyword>
<dbReference type="GO" id="GO:0005829">
    <property type="term" value="C:cytosol"/>
    <property type="evidence" value="ECO:0000318"/>
    <property type="project" value="GO_Central"/>
</dbReference>
<name>D8T5X6_SELML</name>
<dbReference type="GO" id="GO:0006606">
    <property type="term" value="P:protein import into nucleus"/>
    <property type="evidence" value="ECO:0000318"/>
    <property type="project" value="GO_Central"/>
</dbReference>
<evidence type="ECO:0000256" key="2">
    <source>
        <dbReference type="ARBA" id="ARBA00007991"/>
    </source>
</evidence>